<organism evidence="1 2">
    <name type="scientific">Glomus cerebriforme</name>
    <dbReference type="NCBI Taxonomy" id="658196"/>
    <lineage>
        <taxon>Eukaryota</taxon>
        <taxon>Fungi</taxon>
        <taxon>Fungi incertae sedis</taxon>
        <taxon>Mucoromycota</taxon>
        <taxon>Glomeromycotina</taxon>
        <taxon>Glomeromycetes</taxon>
        <taxon>Glomerales</taxon>
        <taxon>Glomeraceae</taxon>
        <taxon>Glomus</taxon>
    </lineage>
</organism>
<dbReference type="AlphaFoldDB" id="A0A397T616"/>
<accession>A0A397T616</accession>
<proteinExistence type="predicted"/>
<dbReference type="EMBL" id="QKYT01000097">
    <property type="protein sequence ID" value="RIA93770.1"/>
    <property type="molecule type" value="Genomic_DNA"/>
</dbReference>
<dbReference type="Proteomes" id="UP000265703">
    <property type="component" value="Unassembled WGS sequence"/>
</dbReference>
<evidence type="ECO:0000313" key="1">
    <source>
        <dbReference type="EMBL" id="RIA93770.1"/>
    </source>
</evidence>
<evidence type="ECO:0000313" key="2">
    <source>
        <dbReference type="Proteomes" id="UP000265703"/>
    </source>
</evidence>
<keyword evidence="2" id="KW-1185">Reference proteome</keyword>
<sequence>MANIAKNERDSMNFKRKLDSFCGHKQSVDDEKEIKKSLPIIFFTIGYSPLPTISPPSATDPLPTIPSPSTIAPLPTNTVEFFFF</sequence>
<reference evidence="1 2" key="1">
    <citation type="submission" date="2018-06" db="EMBL/GenBank/DDBJ databases">
        <title>Comparative genomics reveals the genomic features of Rhizophagus irregularis, R. cerebriforme, R. diaphanum and Gigaspora rosea, and their symbiotic lifestyle signature.</title>
        <authorList>
            <person name="Morin E."/>
            <person name="San Clemente H."/>
            <person name="Chen E.C.H."/>
            <person name="De La Providencia I."/>
            <person name="Hainaut M."/>
            <person name="Kuo A."/>
            <person name="Kohler A."/>
            <person name="Murat C."/>
            <person name="Tang N."/>
            <person name="Roy S."/>
            <person name="Loubradou J."/>
            <person name="Henrissat B."/>
            <person name="Grigoriev I.V."/>
            <person name="Corradi N."/>
            <person name="Roux C."/>
            <person name="Martin F.M."/>
        </authorList>
    </citation>
    <scope>NUCLEOTIDE SEQUENCE [LARGE SCALE GENOMIC DNA]</scope>
    <source>
        <strain evidence="1 2">DAOM 227022</strain>
    </source>
</reference>
<protein>
    <submittedName>
        <fullName evidence="1">Uncharacterized protein</fullName>
    </submittedName>
</protein>
<comment type="caution">
    <text evidence="1">The sequence shown here is derived from an EMBL/GenBank/DDBJ whole genome shotgun (WGS) entry which is preliminary data.</text>
</comment>
<gene>
    <name evidence="1" type="ORF">C1645_818958</name>
</gene>
<name>A0A397T616_9GLOM</name>